<reference evidence="1 2" key="1">
    <citation type="submission" date="2019-02" db="EMBL/GenBank/DDBJ databases">
        <title>Complete genome sequence of Burkholderia cenocepacia phage BcepSauron.</title>
        <authorList>
            <person name="Park K."/>
            <person name="Gonzalez C."/>
            <person name="Liu M."/>
            <person name="Gill J."/>
        </authorList>
    </citation>
    <scope>NUCLEOTIDE SEQUENCE [LARGE SCALE GENOMIC DNA]</scope>
</reference>
<evidence type="ECO:0000313" key="2">
    <source>
        <dbReference type="Proteomes" id="UP000301424"/>
    </source>
</evidence>
<organism evidence="1 2">
    <name type="scientific">Burkholderia phage BcepSauron</name>
    <dbReference type="NCBI Taxonomy" id="2530033"/>
    <lineage>
        <taxon>Viruses</taxon>
        <taxon>Duplodnaviria</taxon>
        <taxon>Heunggongvirae</taxon>
        <taxon>Uroviricota</taxon>
        <taxon>Caudoviricetes</taxon>
        <taxon>Sarumanvirus</taxon>
        <taxon>Sarumanvirus bcepsauron</taxon>
    </lineage>
</organism>
<keyword evidence="2" id="KW-1185">Reference proteome</keyword>
<gene>
    <name evidence="1" type="ORF">BcepSauron_048</name>
</gene>
<accession>A0A482MLC7</accession>
<dbReference type="EMBL" id="MK552141">
    <property type="protein sequence ID" value="QBQ74428.1"/>
    <property type="molecule type" value="Genomic_DNA"/>
</dbReference>
<protein>
    <submittedName>
        <fullName evidence="1">Uncharacterized protein</fullName>
    </submittedName>
</protein>
<evidence type="ECO:0000313" key="1">
    <source>
        <dbReference type="EMBL" id="QBQ74428.1"/>
    </source>
</evidence>
<sequence length="95" mass="10298">MTAITLETIPNPVIARIPEGAVVTVHLSSGHSLTGTDDTTEADAADGLFILYECRNVVVSNPDPRQRNTITDRVNTRRVLLASDIIGFSMDYEPA</sequence>
<name>A0A482MLC7_9CAUD</name>
<proteinExistence type="predicted"/>
<dbReference type="Proteomes" id="UP000301424">
    <property type="component" value="Segment"/>
</dbReference>